<protein>
    <submittedName>
        <fullName evidence="2">Beta-lactamase family protein</fullName>
    </submittedName>
</protein>
<dbReference type="PANTHER" id="PTHR46825">
    <property type="entry name" value="D-ALANYL-D-ALANINE-CARBOXYPEPTIDASE/ENDOPEPTIDASE AMPH"/>
    <property type="match status" value="1"/>
</dbReference>
<evidence type="ECO:0000313" key="3">
    <source>
        <dbReference type="Proteomes" id="UP000323380"/>
    </source>
</evidence>
<dbReference type="AlphaFoldDB" id="A0A5D0NW52"/>
<feature type="domain" description="Beta-lactamase-related" evidence="1">
    <location>
        <begin position="60"/>
        <end position="371"/>
    </location>
</feature>
<dbReference type="Pfam" id="PF00144">
    <property type="entry name" value="Beta-lactamase"/>
    <property type="match status" value="1"/>
</dbReference>
<organism evidence="2 3">
    <name type="scientific">Actinomadura chibensis</name>
    <dbReference type="NCBI Taxonomy" id="392828"/>
    <lineage>
        <taxon>Bacteria</taxon>
        <taxon>Bacillati</taxon>
        <taxon>Actinomycetota</taxon>
        <taxon>Actinomycetes</taxon>
        <taxon>Streptosporangiales</taxon>
        <taxon>Thermomonosporaceae</taxon>
        <taxon>Actinomadura</taxon>
    </lineage>
</organism>
<dbReference type="InterPro" id="IPR001466">
    <property type="entry name" value="Beta-lactam-related"/>
</dbReference>
<comment type="caution">
    <text evidence="2">The sequence shown here is derived from an EMBL/GenBank/DDBJ whole genome shotgun (WGS) entry which is preliminary data.</text>
</comment>
<evidence type="ECO:0000259" key="1">
    <source>
        <dbReference type="Pfam" id="PF00144"/>
    </source>
</evidence>
<gene>
    <name evidence="2" type="ORF">FXF69_06235</name>
</gene>
<proteinExistence type="predicted"/>
<evidence type="ECO:0000313" key="2">
    <source>
        <dbReference type="EMBL" id="TYB48766.1"/>
    </source>
</evidence>
<dbReference type="Proteomes" id="UP000323380">
    <property type="component" value="Unassembled WGS sequence"/>
</dbReference>
<dbReference type="InterPro" id="IPR050491">
    <property type="entry name" value="AmpC-like"/>
</dbReference>
<dbReference type="EMBL" id="VSFG01000001">
    <property type="protein sequence ID" value="TYB48766.1"/>
    <property type="molecule type" value="Genomic_DNA"/>
</dbReference>
<reference evidence="2 3" key="1">
    <citation type="submission" date="2019-08" db="EMBL/GenBank/DDBJ databases">
        <title>Actinomadura sp. nov. CYP1-5 isolated from mountain soil.</title>
        <authorList>
            <person name="Songsumanus A."/>
            <person name="Kuncharoen N."/>
            <person name="Kudo T."/>
            <person name="Yuki M."/>
            <person name="Igarashi Y."/>
            <person name="Tanasupawat S."/>
        </authorList>
    </citation>
    <scope>NUCLEOTIDE SEQUENCE [LARGE SCALE GENOMIC DNA]</scope>
    <source>
        <strain evidence="2 3">JCM 14158</strain>
    </source>
</reference>
<dbReference type="STRING" id="1220554.GCA_001552135_02549"/>
<keyword evidence="3" id="KW-1185">Reference proteome</keyword>
<dbReference type="InterPro" id="IPR012338">
    <property type="entry name" value="Beta-lactam/transpept-like"/>
</dbReference>
<dbReference type="SUPFAM" id="SSF56601">
    <property type="entry name" value="beta-lactamase/transpeptidase-like"/>
    <property type="match status" value="1"/>
</dbReference>
<dbReference type="Gene3D" id="3.40.710.10">
    <property type="entry name" value="DD-peptidase/beta-lactamase superfamily"/>
    <property type="match status" value="1"/>
</dbReference>
<dbReference type="PANTHER" id="PTHR46825:SF9">
    <property type="entry name" value="BETA-LACTAMASE-RELATED DOMAIN-CONTAINING PROTEIN"/>
    <property type="match status" value="1"/>
</dbReference>
<accession>A0A5D0NW52</accession>
<sequence length="384" mass="42856">MRRSHYVWGIGMVAVLLAVAGAFSGSGEHKKAALQAHERPAEPVDASIQEFLRTKIPTGPGGTVAAAHDGRLVHCRGFGFADRERRIPARCDTVYDIMSMTKQFTAAAIMKLETQGMLRVTDPISEYLGPVPADKRGITLHHLLTHTSGLDDEQGGDDYEPISRDGMLKVALRSKLQSAPGAEFHYSNLGYSVLAAIVEKVSGVGYERYLFANLFAPAGMTQTGYVLPHWKRDDIAVEYDERGRSQGRPNEHPWASDGPHWYLRGNGGVLSTPRDMFRWHRALEGTAVLSDDAKRRMFKPHVYVGERDGLKAYYGYGWGVVHAGARWLVEHDGGNDWSFGEFARFPDQRTMVFWISNQAYGEGRWNLDEQNAELTFGIESRARD</sequence>
<name>A0A5D0NW52_9ACTN</name>
<dbReference type="RefSeq" id="WP_083980603.1">
    <property type="nucleotide sequence ID" value="NZ_VSFG01000001.1"/>
</dbReference>